<dbReference type="InterPro" id="IPR018392">
    <property type="entry name" value="LysM"/>
</dbReference>
<keyword evidence="5" id="KW-1133">Transmembrane helix</keyword>
<feature type="compositionally biased region" description="Basic and acidic residues" evidence="4">
    <location>
        <begin position="151"/>
        <end position="162"/>
    </location>
</feature>
<dbReference type="GO" id="GO:0005829">
    <property type="term" value="C:cytosol"/>
    <property type="evidence" value="ECO:0007669"/>
    <property type="project" value="TreeGrafter"/>
</dbReference>
<dbReference type="Gene3D" id="3.10.350.10">
    <property type="entry name" value="LysM domain"/>
    <property type="match status" value="1"/>
</dbReference>
<evidence type="ECO:0000256" key="4">
    <source>
        <dbReference type="SAM" id="MobiDB-lite"/>
    </source>
</evidence>
<reference evidence="7 8" key="1">
    <citation type="journal article" date="2018" name="Nat. Biotechnol.">
        <title>A standardized bacterial taxonomy based on genome phylogeny substantially revises the tree of life.</title>
        <authorList>
            <person name="Parks D.H."/>
            <person name="Chuvochina M."/>
            <person name="Waite D.W."/>
            <person name="Rinke C."/>
            <person name="Skarshewski A."/>
            <person name="Chaumeil P.A."/>
            <person name="Hugenholtz P."/>
        </authorList>
    </citation>
    <scope>NUCLEOTIDE SEQUENCE [LARGE SCALE GENOMIC DNA]</scope>
    <source>
        <strain evidence="7">UBA11482</strain>
    </source>
</reference>
<dbReference type="Proteomes" id="UP000262954">
    <property type="component" value="Unassembled WGS sequence"/>
</dbReference>
<keyword evidence="5" id="KW-0472">Membrane</keyword>
<name>A0A354LZE3_9BACT</name>
<feature type="compositionally biased region" description="Low complexity" evidence="4">
    <location>
        <begin position="163"/>
        <end position="172"/>
    </location>
</feature>
<accession>A0A354LZE3</accession>
<protein>
    <submittedName>
        <fullName evidence="7">HU family DNA-binding protein</fullName>
    </submittedName>
</protein>
<evidence type="ECO:0000256" key="2">
    <source>
        <dbReference type="ARBA" id="ARBA00023125"/>
    </source>
</evidence>
<evidence type="ECO:0000313" key="8">
    <source>
        <dbReference type="Proteomes" id="UP000262954"/>
    </source>
</evidence>
<gene>
    <name evidence="7" type="ORF">DDY73_01375</name>
</gene>
<proteinExistence type="inferred from homology"/>
<evidence type="ECO:0000256" key="3">
    <source>
        <dbReference type="RuleBase" id="RU003939"/>
    </source>
</evidence>
<dbReference type="SMART" id="SM00411">
    <property type="entry name" value="BHL"/>
    <property type="match status" value="1"/>
</dbReference>
<dbReference type="InterPro" id="IPR000119">
    <property type="entry name" value="Hist_DNA-bd"/>
</dbReference>
<dbReference type="InterPro" id="IPR036779">
    <property type="entry name" value="LysM_dom_sf"/>
</dbReference>
<feature type="compositionally biased region" description="Basic and acidic residues" evidence="4">
    <location>
        <begin position="174"/>
        <end position="184"/>
    </location>
</feature>
<evidence type="ECO:0000256" key="1">
    <source>
        <dbReference type="ARBA" id="ARBA00010529"/>
    </source>
</evidence>
<dbReference type="Pfam" id="PF00216">
    <property type="entry name" value="Bac_DNA_binding"/>
    <property type="match status" value="1"/>
</dbReference>
<dbReference type="GO" id="GO:0003677">
    <property type="term" value="F:DNA binding"/>
    <property type="evidence" value="ECO:0007669"/>
    <property type="project" value="UniProtKB-KW"/>
</dbReference>
<feature type="region of interest" description="Disordered" evidence="4">
    <location>
        <begin position="147"/>
        <end position="189"/>
    </location>
</feature>
<dbReference type="RefSeq" id="WP_022390760.1">
    <property type="nucleotide sequence ID" value="NZ_CAUAJF010000032.1"/>
</dbReference>
<dbReference type="EMBL" id="DNWC01000022">
    <property type="protein sequence ID" value="HBJ07632.1"/>
    <property type="molecule type" value="Genomic_DNA"/>
</dbReference>
<dbReference type="AlphaFoldDB" id="A0A354LZE3"/>
<sequence length="410" mass="46257">MNNKITMPDLADLLAQKARCTKKDAELFLKEFFGLASEVISKGEPLKINGLGVFKAIWVEKRASVNIQTGLPFEIPGHYKLTFIPDKNLKEAVNAPFACFEAEILPDDVMTDAALTEEEDEESEDLLDFDEDEVGVIDGDEAAMKTVTLTSHEDRDEKEKYSSSKSESVSESVNEEKNTDEKDVSLQPLQKSVQPENIDIKGEFRRRTKMGYISGFLSACLLISLLALGWLYFDKADSYKEVNLTMHPVTFTIKKNKTDVNENKDSLSVVETMVTDSIKATAVMKRKSNAVDEVVKQRSDVRDEEKYQNVDSVDLQQHQKEVEEPKIPVTEVVKPGIFLTTISLKHYGHKTFWVYIYEENKMKIKNPNNVPIGTVLVIPDPDKYGINSGNKESVDKAKALAAEILKRYEK</sequence>
<organism evidence="7 8">
    <name type="scientific">Coprobacter fastidiosus</name>
    <dbReference type="NCBI Taxonomy" id="1099853"/>
    <lineage>
        <taxon>Bacteria</taxon>
        <taxon>Pseudomonadati</taxon>
        <taxon>Bacteroidota</taxon>
        <taxon>Bacteroidia</taxon>
        <taxon>Bacteroidales</taxon>
        <taxon>Barnesiellaceae</taxon>
        <taxon>Coprobacter</taxon>
    </lineage>
</organism>
<dbReference type="Gene3D" id="4.10.520.10">
    <property type="entry name" value="IHF-like DNA-binding proteins"/>
    <property type="match status" value="1"/>
</dbReference>
<comment type="caution">
    <text evidence="7">The sequence shown here is derived from an EMBL/GenBank/DDBJ whole genome shotgun (WGS) entry which is preliminary data.</text>
</comment>
<feature type="transmembrane region" description="Helical" evidence="5">
    <location>
        <begin position="211"/>
        <end position="233"/>
    </location>
</feature>
<dbReference type="InterPro" id="IPR010992">
    <property type="entry name" value="IHF-like_DNA-bd_dom_sf"/>
</dbReference>
<evidence type="ECO:0000313" key="7">
    <source>
        <dbReference type="EMBL" id="HBJ07632.1"/>
    </source>
</evidence>
<dbReference type="SUPFAM" id="SSF47729">
    <property type="entry name" value="IHF-like DNA-binding proteins"/>
    <property type="match status" value="1"/>
</dbReference>
<keyword evidence="5" id="KW-0812">Transmembrane</keyword>
<comment type="similarity">
    <text evidence="1 3">Belongs to the bacterial histone-like protein family.</text>
</comment>
<dbReference type="CDD" id="cd13832">
    <property type="entry name" value="IHF"/>
    <property type="match status" value="1"/>
</dbReference>
<dbReference type="GO" id="GO:0030527">
    <property type="term" value="F:structural constituent of chromatin"/>
    <property type="evidence" value="ECO:0007669"/>
    <property type="project" value="InterPro"/>
</dbReference>
<evidence type="ECO:0000256" key="5">
    <source>
        <dbReference type="SAM" id="Phobius"/>
    </source>
</evidence>
<evidence type="ECO:0000259" key="6">
    <source>
        <dbReference type="PROSITE" id="PS51782"/>
    </source>
</evidence>
<dbReference type="PROSITE" id="PS51782">
    <property type="entry name" value="LYSM"/>
    <property type="match status" value="1"/>
</dbReference>
<feature type="domain" description="LysM" evidence="6">
    <location>
        <begin position="329"/>
        <end position="378"/>
    </location>
</feature>
<dbReference type="PANTHER" id="PTHR33175">
    <property type="entry name" value="DNA-BINDING PROTEIN HU"/>
    <property type="match status" value="1"/>
</dbReference>
<dbReference type="PANTHER" id="PTHR33175:SF2">
    <property type="entry name" value="INTEGRATION HOST FACTOR SUBUNIT ALPHA"/>
    <property type="match status" value="1"/>
</dbReference>
<keyword evidence="2 7" id="KW-0238">DNA-binding</keyword>